<dbReference type="GeneID" id="303296298"/>
<keyword evidence="3" id="KW-1185">Reference proteome</keyword>
<sequence length="163" mass="16887">MPDWTRLCTLLADDPELPGSVHLAATDPQAYLATQADPLLGVEAGAGAAEPVDPWNALIDGLDVADALAYLDPEDIGAELAMALGEVARVCRSGADLEPVADITAGLEPAIRRAEEILAAFDLCLLQLEEDTDACPLVVADIGHVEEIVALAAGAGREVRPVA</sequence>
<proteinExistence type="predicted"/>
<reference evidence="3" key="1">
    <citation type="journal article" date="2019" name="Int. J. Syst. Evol. Microbiol.">
        <title>The Global Catalogue of Microorganisms (GCM) 10K type strain sequencing project: providing services to taxonomists for standard genome sequencing and annotation.</title>
        <authorList>
            <consortium name="The Broad Institute Genomics Platform"/>
            <consortium name="The Broad Institute Genome Sequencing Center for Infectious Disease"/>
            <person name="Wu L."/>
            <person name="Ma J."/>
        </authorList>
    </citation>
    <scope>NUCLEOTIDE SEQUENCE [LARGE SCALE GENOMIC DNA]</scope>
    <source>
        <strain evidence="3">CGMCC 1.16455</strain>
    </source>
</reference>
<protein>
    <recommendedName>
        <fullName evidence="1">DUF6630 domain-containing protein</fullName>
    </recommendedName>
</protein>
<dbReference type="InterPro" id="IPR046582">
    <property type="entry name" value="DUF6630"/>
</dbReference>
<dbReference type="RefSeq" id="WP_193116114.1">
    <property type="nucleotide sequence ID" value="NZ_BAAAIR010000017.1"/>
</dbReference>
<organism evidence="2 3">
    <name type="scientific">Brachybacterium tyrofermentans</name>
    <dbReference type="NCBI Taxonomy" id="47848"/>
    <lineage>
        <taxon>Bacteria</taxon>
        <taxon>Bacillati</taxon>
        <taxon>Actinomycetota</taxon>
        <taxon>Actinomycetes</taxon>
        <taxon>Micrococcales</taxon>
        <taxon>Dermabacteraceae</taxon>
        <taxon>Brachybacterium</taxon>
    </lineage>
</organism>
<evidence type="ECO:0000313" key="2">
    <source>
        <dbReference type="EMBL" id="MFC5295945.1"/>
    </source>
</evidence>
<dbReference type="Proteomes" id="UP001595937">
    <property type="component" value="Unassembled WGS sequence"/>
</dbReference>
<comment type="caution">
    <text evidence="2">The sequence shown here is derived from an EMBL/GenBank/DDBJ whole genome shotgun (WGS) entry which is preliminary data.</text>
</comment>
<name>A0ABW0FC65_9MICO</name>
<feature type="domain" description="DUF6630" evidence="1">
    <location>
        <begin position="4"/>
        <end position="161"/>
    </location>
</feature>
<gene>
    <name evidence="2" type="ORF">ACFPK8_00270</name>
</gene>
<dbReference type="EMBL" id="JBHSLN010000003">
    <property type="protein sequence ID" value="MFC5295945.1"/>
    <property type="molecule type" value="Genomic_DNA"/>
</dbReference>
<dbReference type="Pfam" id="PF20335">
    <property type="entry name" value="DUF6630"/>
    <property type="match status" value="1"/>
</dbReference>
<evidence type="ECO:0000259" key="1">
    <source>
        <dbReference type="Pfam" id="PF20335"/>
    </source>
</evidence>
<accession>A0ABW0FC65</accession>
<evidence type="ECO:0000313" key="3">
    <source>
        <dbReference type="Proteomes" id="UP001595937"/>
    </source>
</evidence>